<feature type="domain" description="Enoyl reductase (ER)" evidence="3">
    <location>
        <begin position="95"/>
        <end position="449"/>
    </location>
</feature>
<dbReference type="PANTHER" id="PTHR43677">
    <property type="entry name" value="SHORT-CHAIN DEHYDROGENASE/REDUCTASE"/>
    <property type="match status" value="1"/>
</dbReference>
<dbReference type="Pfam" id="PF00107">
    <property type="entry name" value="ADH_zinc_N"/>
    <property type="match status" value="1"/>
</dbReference>
<evidence type="ECO:0000313" key="4">
    <source>
        <dbReference type="EMBL" id="KAK9811133.1"/>
    </source>
</evidence>
<keyword evidence="1" id="KW-0560">Oxidoreductase</keyword>
<dbReference type="EMBL" id="JALJOQ010000011">
    <property type="protein sequence ID" value="KAK9811133.1"/>
    <property type="molecule type" value="Genomic_DNA"/>
</dbReference>
<dbReference type="InterPro" id="IPR013154">
    <property type="entry name" value="ADH-like_N"/>
</dbReference>
<dbReference type="GO" id="GO:0016491">
    <property type="term" value="F:oxidoreductase activity"/>
    <property type="evidence" value="ECO:0007669"/>
    <property type="project" value="UniProtKB-KW"/>
</dbReference>
<evidence type="ECO:0000256" key="2">
    <source>
        <dbReference type="SAM" id="MobiDB-lite"/>
    </source>
</evidence>
<feature type="compositionally biased region" description="Low complexity" evidence="2">
    <location>
        <begin position="336"/>
        <end position="350"/>
    </location>
</feature>
<protein>
    <recommendedName>
        <fullName evidence="3">Enoyl reductase (ER) domain-containing protein</fullName>
    </recommendedName>
</protein>
<dbReference type="Gene3D" id="3.90.180.10">
    <property type="entry name" value="Medium-chain alcohol dehydrogenases, catalytic domain"/>
    <property type="match status" value="1"/>
</dbReference>
<dbReference type="Pfam" id="PF08240">
    <property type="entry name" value="ADH_N"/>
    <property type="match status" value="1"/>
</dbReference>
<evidence type="ECO:0000313" key="5">
    <source>
        <dbReference type="Proteomes" id="UP001465755"/>
    </source>
</evidence>
<dbReference type="InterPro" id="IPR011032">
    <property type="entry name" value="GroES-like_sf"/>
</dbReference>
<gene>
    <name evidence="4" type="ORF">WJX73_005264</name>
</gene>
<dbReference type="PANTHER" id="PTHR43677:SF3">
    <property type="entry name" value="PROSTAGLANDIN REDUCTASE 3"/>
    <property type="match status" value="1"/>
</dbReference>
<dbReference type="FunFam" id="3.40.50.720:FF:000121">
    <property type="entry name" value="Prostaglandin reductase 2"/>
    <property type="match status" value="1"/>
</dbReference>
<dbReference type="GO" id="GO:0005739">
    <property type="term" value="C:mitochondrion"/>
    <property type="evidence" value="ECO:0007669"/>
    <property type="project" value="TreeGrafter"/>
</dbReference>
<dbReference type="SUPFAM" id="SSF51735">
    <property type="entry name" value="NAD(P)-binding Rossmann-fold domains"/>
    <property type="match status" value="1"/>
</dbReference>
<dbReference type="InterPro" id="IPR051397">
    <property type="entry name" value="Zn-ADH-like_protein"/>
</dbReference>
<evidence type="ECO:0000256" key="1">
    <source>
        <dbReference type="ARBA" id="ARBA00023002"/>
    </source>
</evidence>
<accession>A0AAW1PSP1</accession>
<dbReference type="AlphaFoldDB" id="A0AAW1PSP1"/>
<dbReference type="InterPro" id="IPR013149">
    <property type="entry name" value="ADH-like_C"/>
</dbReference>
<reference evidence="4 5" key="1">
    <citation type="journal article" date="2024" name="Nat. Commun.">
        <title>Phylogenomics reveals the evolutionary origins of lichenization in chlorophyte algae.</title>
        <authorList>
            <person name="Puginier C."/>
            <person name="Libourel C."/>
            <person name="Otte J."/>
            <person name="Skaloud P."/>
            <person name="Haon M."/>
            <person name="Grisel S."/>
            <person name="Petersen M."/>
            <person name="Berrin J.G."/>
            <person name="Delaux P.M."/>
            <person name="Dal Grande F."/>
            <person name="Keller J."/>
        </authorList>
    </citation>
    <scope>NUCLEOTIDE SEQUENCE [LARGE SCALE GENOMIC DNA]</scope>
    <source>
        <strain evidence="4 5">SAG 2036</strain>
    </source>
</reference>
<dbReference type="SUPFAM" id="SSF50129">
    <property type="entry name" value="GroES-like"/>
    <property type="match status" value="1"/>
</dbReference>
<comment type="caution">
    <text evidence="4">The sequence shown here is derived from an EMBL/GenBank/DDBJ whole genome shotgun (WGS) entry which is preliminary data.</text>
</comment>
<keyword evidence="5" id="KW-1185">Reference proteome</keyword>
<dbReference type="Proteomes" id="UP001465755">
    <property type="component" value="Unassembled WGS sequence"/>
</dbReference>
<dbReference type="Gene3D" id="3.40.50.720">
    <property type="entry name" value="NAD(P)-binding Rossmann-like Domain"/>
    <property type="match status" value="1"/>
</dbReference>
<dbReference type="InterPro" id="IPR036291">
    <property type="entry name" value="NAD(P)-bd_dom_sf"/>
</dbReference>
<evidence type="ECO:0000259" key="3">
    <source>
        <dbReference type="SMART" id="SM00829"/>
    </source>
</evidence>
<proteinExistence type="predicted"/>
<name>A0AAW1PSP1_9CHLO</name>
<feature type="region of interest" description="Disordered" evidence="2">
    <location>
        <begin position="331"/>
        <end position="368"/>
    </location>
</feature>
<dbReference type="SMART" id="SM00829">
    <property type="entry name" value="PKS_ER"/>
    <property type="match status" value="1"/>
</dbReference>
<dbReference type="InterPro" id="IPR020843">
    <property type="entry name" value="ER"/>
</dbReference>
<sequence length="455" mass="48785">MRVVILEERLCECLNRAKAAHRAWSVRRVSSRLSPALRVEFRHRELRAESCPSRTHPRSVKAPASVNMVETSTEAGTVKIPASFRRLVARRTGNSFRDVAEVEEISTPKLEAGQVLVQIIYAGVNGGCETFRARGEFAFAKNKEKDLFGLGAEGVGIVAALGAGVDKLQVGQAVTTAGANAFAEYVVASGDSCYPVREATGEAVAVSLSGLTAAGALEVKGEMKEGDTVLVTAAAGATGSFGVQLAKLAGCHVVATVGSPEKAAIVKELGADRIINYHEEDVAQVLSEEYPERIDIAYEGVGGRLRDAVVDNLAPGGRLLAVGYISDYPHTKTSNSQNGTSVSSQPSSSGQHHENGNGKAGRLSSRLPPPHELMWQAQTLNFEGRTLYGNVWPTDPKRLQAAKDNLFKRYYSGQIRALVDHTKKFHGVEQVCDAIDFMLSGKALGKVVVDMRRQS</sequence>
<organism evidence="4 5">
    <name type="scientific">Symbiochloris irregularis</name>
    <dbReference type="NCBI Taxonomy" id="706552"/>
    <lineage>
        <taxon>Eukaryota</taxon>
        <taxon>Viridiplantae</taxon>
        <taxon>Chlorophyta</taxon>
        <taxon>core chlorophytes</taxon>
        <taxon>Trebouxiophyceae</taxon>
        <taxon>Trebouxiales</taxon>
        <taxon>Trebouxiaceae</taxon>
        <taxon>Symbiochloris</taxon>
    </lineage>
</organism>